<dbReference type="InParanoid" id="H1XYQ2"/>
<dbReference type="HOGENOM" id="CLU_044458_1_0_0"/>
<keyword evidence="2" id="KW-0645">Protease</keyword>
<name>H1XYQ2_CALAY</name>
<accession>H1XYQ2</accession>
<dbReference type="Proteomes" id="UP000004671">
    <property type="component" value="Chromosome"/>
</dbReference>
<comment type="similarity">
    <text evidence="1">Belongs to the peptidase S58 family.</text>
</comment>
<evidence type="ECO:0000313" key="3">
    <source>
        <dbReference type="EMBL" id="EHO40921.1"/>
    </source>
</evidence>
<dbReference type="KEGG" id="caby:Cabys_3823"/>
<dbReference type="SUPFAM" id="SSF56266">
    <property type="entry name" value="DmpA/ArgJ-like"/>
    <property type="match status" value="1"/>
</dbReference>
<evidence type="ECO:0000313" key="2">
    <source>
        <dbReference type="EMBL" id="APF20568.1"/>
    </source>
</evidence>
<dbReference type="Pfam" id="PF03576">
    <property type="entry name" value="Peptidase_S58"/>
    <property type="match status" value="1"/>
</dbReference>
<dbReference type="OrthoDB" id="9808347at2"/>
<proteinExistence type="inferred from homology"/>
<sequence length="313" mass="32961">MLDRLKIGHYTDTERGTGCTVVLPPSGNVCSACAFGAAPGTRELALLSPDKKIQEIHALVLTGGSAFGLNAAHGVMEELAKDGIGFKTHYGLVPIVPAAVIFDKNIGSAQAYPAVEDARKAYRQAQFNNKEMGNVGAGTGATVGKWAGMEYAMKAGLGLAEIAFEGIRVLALTVVNAVGDVLDEQGNILAGAVDHSGAFLAATGKERRWGAPKIGMGANTVLTAVFTNFNCSKTEAHFLAKRAHLAIARKIEPPHTSFDGDVSFVCCLPEKDVTIDLAASLVMNAVEQSIENGVMAAERLLGFRSIHEIRGRK</sequence>
<dbReference type="STRING" id="880073.Cabys_3823"/>
<dbReference type="InterPro" id="IPR005321">
    <property type="entry name" value="Peptidase_S58_DmpA"/>
</dbReference>
<keyword evidence="4" id="KW-1185">Reference proteome</keyword>
<protein>
    <submittedName>
        <fullName evidence="2">L-aminopeptidase/D-esterase</fullName>
    </submittedName>
    <submittedName>
        <fullName evidence="3">Peptidase S58 DmpA</fullName>
    </submittedName>
</protein>
<dbReference type="EMBL" id="CM001402">
    <property type="protein sequence ID" value="EHO40921.1"/>
    <property type="molecule type" value="Genomic_DNA"/>
</dbReference>
<evidence type="ECO:0000313" key="5">
    <source>
        <dbReference type="Proteomes" id="UP000183868"/>
    </source>
</evidence>
<keyword evidence="2" id="KW-0031">Aminopeptidase</keyword>
<dbReference type="eggNOG" id="COG3191">
    <property type="taxonomic scope" value="Bacteria"/>
</dbReference>
<keyword evidence="2" id="KW-0378">Hydrolase</keyword>
<dbReference type="PANTHER" id="PTHR36512">
    <property type="entry name" value="D-AMINOPEPTIDASE"/>
    <property type="match status" value="1"/>
</dbReference>
<reference evidence="2 5" key="2">
    <citation type="submission" date="2016-11" db="EMBL/GenBank/DDBJ databases">
        <title>Genomic analysis of Caldithrix abyssi and proposal of a novel bacterial phylum Caldithrichaeota.</title>
        <authorList>
            <person name="Kublanov I."/>
            <person name="Sigalova O."/>
            <person name="Gavrilov S."/>
            <person name="Lebedinsky A."/>
            <person name="Ivanova N."/>
            <person name="Daum C."/>
            <person name="Reddy T."/>
            <person name="Klenk H.P."/>
            <person name="Goker M."/>
            <person name="Reva O."/>
            <person name="Miroshnichenko M."/>
            <person name="Kyprides N."/>
            <person name="Woyke T."/>
            <person name="Gelfand M."/>
        </authorList>
    </citation>
    <scope>NUCLEOTIDE SEQUENCE [LARGE SCALE GENOMIC DNA]</scope>
    <source>
        <strain evidence="2 5">LF13</strain>
    </source>
</reference>
<organism evidence="3 4">
    <name type="scientific">Caldithrix abyssi DSM 13497</name>
    <dbReference type="NCBI Taxonomy" id="880073"/>
    <lineage>
        <taxon>Bacteria</taxon>
        <taxon>Pseudomonadati</taxon>
        <taxon>Calditrichota</taxon>
        <taxon>Calditrichia</taxon>
        <taxon>Calditrichales</taxon>
        <taxon>Calditrichaceae</taxon>
        <taxon>Caldithrix</taxon>
    </lineage>
</organism>
<dbReference type="GO" id="GO:0004177">
    <property type="term" value="F:aminopeptidase activity"/>
    <property type="evidence" value="ECO:0007669"/>
    <property type="project" value="UniProtKB-KW"/>
</dbReference>
<dbReference type="Proteomes" id="UP000183868">
    <property type="component" value="Chromosome"/>
</dbReference>
<gene>
    <name evidence="2" type="ORF">Cabys_3823</name>
    <name evidence="3" type="ORF">Calab_1296</name>
</gene>
<dbReference type="CDD" id="cd02252">
    <property type="entry name" value="nylC_like"/>
    <property type="match status" value="1"/>
</dbReference>
<dbReference type="EMBL" id="CP018099">
    <property type="protein sequence ID" value="APF20568.1"/>
    <property type="molecule type" value="Genomic_DNA"/>
</dbReference>
<dbReference type="PANTHER" id="PTHR36512:SF3">
    <property type="entry name" value="BLR5678 PROTEIN"/>
    <property type="match status" value="1"/>
</dbReference>
<reference evidence="3 4" key="1">
    <citation type="submission" date="2011-09" db="EMBL/GenBank/DDBJ databases">
        <title>The permanent draft genome of Caldithrix abyssi DSM 13497.</title>
        <authorList>
            <consortium name="US DOE Joint Genome Institute (JGI-PGF)"/>
            <person name="Lucas S."/>
            <person name="Han J."/>
            <person name="Lapidus A."/>
            <person name="Bruce D."/>
            <person name="Goodwin L."/>
            <person name="Pitluck S."/>
            <person name="Peters L."/>
            <person name="Kyrpides N."/>
            <person name="Mavromatis K."/>
            <person name="Ivanova N."/>
            <person name="Mikhailova N."/>
            <person name="Chertkov O."/>
            <person name="Detter J.C."/>
            <person name="Tapia R."/>
            <person name="Han C."/>
            <person name="Land M."/>
            <person name="Hauser L."/>
            <person name="Markowitz V."/>
            <person name="Cheng J.-F."/>
            <person name="Hugenholtz P."/>
            <person name="Woyke T."/>
            <person name="Wu D."/>
            <person name="Spring S."/>
            <person name="Brambilla E."/>
            <person name="Klenk H.-P."/>
            <person name="Eisen J.A."/>
        </authorList>
    </citation>
    <scope>NUCLEOTIDE SEQUENCE [LARGE SCALE GENOMIC DNA]</scope>
    <source>
        <strain evidence="3 4">DSM 13497</strain>
    </source>
</reference>
<evidence type="ECO:0000256" key="1">
    <source>
        <dbReference type="ARBA" id="ARBA00007068"/>
    </source>
</evidence>
<dbReference type="InterPro" id="IPR016117">
    <property type="entry name" value="ArgJ-like_dom_sf"/>
</dbReference>
<dbReference type="PaxDb" id="880073-Calab_1296"/>
<dbReference type="Gene3D" id="3.60.70.12">
    <property type="entry name" value="L-amino peptidase D-ALA esterase/amidase"/>
    <property type="match status" value="1"/>
</dbReference>
<dbReference type="RefSeq" id="WP_006927998.1">
    <property type="nucleotide sequence ID" value="NZ_CM001402.1"/>
</dbReference>
<evidence type="ECO:0000313" key="4">
    <source>
        <dbReference type="Proteomes" id="UP000004671"/>
    </source>
</evidence>
<dbReference type="AlphaFoldDB" id="H1XYQ2"/>